<dbReference type="InterPro" id="IPR027417">
    <property type="entry name" value="P-loop_NTPase"/>
</dbReference>
<accession>A0A919CPN3</accession>
<name>A0A919CPN3_9PROT</name>
<keyword evidence="2" id="KW-1185">Reference proteome</keyword>
<dbReference type="Gene3D" id="3.40.50.300">
    <property type="entry name" value="P-loop containing nucleotide triphosphate hydrolases"/>
    <property type="match status" value="1"/>
</dbReference>
<reference evidence="1" key="1">
    <citation type="journal article" date="2014" name="Int. J. Syst. Evol. Microbiol.">
        <title>Complete genome sequence of Corynebacterium casei LMG S-19264T (=DSM 44701T), isolated from a smear-ripened cheese.</title>
        <authorList>
            <consortium name="US DOE Joint Genome Institute (JGI-PGF)"/>
            <person name="Walter F."/>
            <person name="Albersmeier A."/>
            <person name="Kalinowski J."/>
            <person name="Ruckert C."/>
        </authorList>
    </citation>
    <scope>NUCLEOTIDE SEQUENCE</scope>
    <source>
        <strain evidence="1">KCTC 42651</strain>
    </source>
</reference>
<dbReference type="Proteomes" id="UP000630353">
    <property type="component" value="Unassembled WGS sequence"/>
</dbReference>
<protein>
    <recommendedName>
        <fullName evidence="3">Sulfotransferase family protein</fullName>
    </recommendedName>
</protein>
<sequence>MYVDRKPHLVNRAARPDLARSDRRVHYLHVPKCGGTTLRYVLEGYAAIRGLTSANEARRIGGKSPDLSAAQVAMGHERPAEGLARGDTCYFTVLRDPVQRLRSLVAMIVRLQKRPPETVVEELTWTQANWAVHLLTGATGPDGDPVSEAKRQLETRIHLFGFQERLDEFMALLAAMLEIDGVIYPAFQFTPEKRRIDQRFDAELEARSEADRDLFGFAQELYRDRFAPPAEAEQRDRRIPGRSYLQVRAEPGSRNIDVSEVRFTA</sequence>
<dbReference type="EMBL" id="BMZS01000005">
    <property type="protein sequence ID" value="GHD51204.1"/>
    <property type="molecule type" value="Genomic_DNA"/>
</dbReference>
<dbReference type="SUPFAM" id="SSF52540">
    <property type="entry name" value="P-loop containing nucleoside triphosphate hydrolases"/>
    <property type="match status" value="1"/>
</dbReference>
<comment type="caution">
    <text evidence="1">The sequence shown here is derived from an EMBL/GenBank/DDBJ whole genome shotgun (WGS) entry which is preliminary data.</text>
</comment>
<evidence type="ECO:0008006" key="3">
    <source>
        <dbReference type="Google" id="ProtNLM"/>
    </source>
</evidence>
<evidence type="ECO:0000313" key="2">
    <source>
        <dbReference type="Proteomes" id="UP000630353"/>
    </source>
</evidence>
<dbReference type="AlphaFoldDB" id="A0A919CPN3"/>
<evidence type="ECO:0000313" key="1">
    <source>
        <dbReference type="EMBL" id="GHD51204.1"/>
    </source>
</evidence>
<gene>
    <name evidence="1" type="ORF">GCM10017083_25360</name>
</gene>
<organism evidence="1 2">
    <name type="scientific">Thalassobaculum fulvum</name>
    <dbReference type="NCBI Taxonomy" id="1633335"/>
    <lineage>
        <taxon>Bacteria</taxon>
        <taxon>Pseudomonadati</taxon>
        <taxon>Pseudomonadota</taxon>
        <taxon>Alphaproteobacteria</taxon>
        <taxon>Rhodospirillales</taxon>
        <taxon>Thalassobaculaceae</taxon>
        <taxon>Thalassobaculum</taxon>
    </lineage>
</organism>
<reference evidence="1" key="2">
    <citation type="submission" date="2020-09" db="EMBL/GenBank/DDBJ databases">
        <authorList>
            <person name="Sun Q."/>
            <person name="Kim S."/>
        </authorList>
    </citation>
    <scope>NUCLEOTIDE SEQUENCE</scope>
    <source>
        <strain evidence="1">KCTC 42651</strain>
    </source>
</reference>
<proteinExistence type="predicted"/>